<organism evidence="2 3">
    <name type="scientific">OM182 bacterium BACL3 MAG-120507-bin80</name>
    <dbReference type="NCBI Taxonomy" id="1655577"/>
    <lineage>
        <taxon>Bacteria</taxon>
        <taxon>Pseudomonadati</taxon>
        <taxon>Pseudomonadota</taxon>
        <taxon>Gammaproteobacteria</taxon>
        <taxon>OMG group</taxon>
        <taxon>OM182 clade</taxon>
    </lineage>
</organism>
<dbReference type="InterPro" id="IPR011852">
    <property type="entry name" value="TRAP_TAXI"/>
</dbReference>
<reference evidence="2 3" key="1">
    <citation type="submission" date="2015-10" db="EMBL/GenBank/DDBJ databases">
        <title>Metagenome-Assembled Genomes uncover a global brackish microbiome.</title>
        <authorList>
            <person name="Hugerth L.W."/>
            <person name="Larsson J."/>
            <person name="Alneberg J."/>
            <person name="Lindh M.V."/>
            <person name="Legrand C."/>
            <person name="Pinhassi J."/>
            <person name="Andersson A.F."/>
        </authorList>
    </citation>
    <scope>NUCLEOTIDE SEQUENCE [LARGE SCALE GENOMIC DNA]</scope>
    <source>
        <strain evidence="2">BACL4 MAG-120507-bin80</strain>
    </source>
</reference>
<dbReference type="Pfam" id="PF16868">
    <property type="entry name" value="NMT1_3"/>
    <property type="match status" value="1"/>
</dbReference>
<evidence type="ECO:0000313" key="3">
    <source>
        <dbReference type="Proteomes" id="UP000051934"/>
    </source>
</evidence>
<dbReference type="EMBL" id="LIBB01000218">
    <property type="protein sequence ID" value="KRO71220.1"/>
    <property type="molecule type" value="Genomic_DNA"/>
</dbReference>
<dbReference type="PANTHER" id="PTHR42941">
    <property type="entry name" value="SLL1037 PROTEIN"/>
    <property type="match status" value="1"/>
</dbReference>
<dbReference type="NCBIfam" id="TIGR02122">
    <property type="entry name" value="TRAP_TAXI"/>
    <property type="match status" value="1"/>
</dbReference>
<protein>
    <recommendedName>
        <fullName evidence="4">C4-dicarboxylate ABC transporter</fullName>
    </recommendedName>
</protein>
<accession>A0A0R2S8L8</accession>
<evidence type="ECO:0008006" key="4">
    <source>
        <dbReference type="Google" id="ProtNLM"/>
    </source>
</evidence>
<dbReference type="PANTHER" id="PTHR42941:SF1">
    <property type="entry name" value="SLL1037 PROTEIN"/>
    <property type="match status" value="1"/>
</dbReference>
<dbReference type="Gene3D" id="3.40.190.10">
    <property type="entry name" value="Periplasmic binding protein-like II"/>
    <property type="match status" value="2"/>
</dbReference>
<feature type="chain" id="PRO_5006423455" description="C4-dicarboxylate ABC transporter" evidence="1">
    <location>
        <begin position="32"/>
        <end position="403"/>
    </location>
</feature>
<dbReference type="SUPFAM" id="SSF53850">
    <property type="entry name" value="Periplasmic binding protein-like II"/>
    <property type="match status" value="1"/>
</dbReference>
<sequence length="403" mass="43572">MIARIFSFLPCSAFLFRLAITSFVTVGTTFAASVGSVPAQSGIELPRTMAWSAYPTGTGGYSQAVALGNILQRTYGVNLRVIPGRNDVSRLATLRAGRVHFSAGGSEAVYAQEGILNFASKIWGPQPVRALLSNFSDSCSFTFATAADANIFGVADLKGKRVTFVQGAPSLNNATAALLSYANLTWDDVTRVEVGGYNASIDAILNNRADAAGGACNSPPFLRVDASPRGLRFPALPHDDAEAIARVRQRLPWYVPHIAFEGPTLPAEGLEVFTSAYPLLVGLDTSEEAMVYSTVKIMHRHYEEYKDSAPGAMGWTFARQKLEQAFLPFHEGAIRYFKESGEWTPAAAAQNAKNLHRQAILKQAWDAFVPVAPDDYRDFEKAWLVARLTALEAAGLVTLADSL</sequence>
<evidence type="ECO:0000313" key="2">
    <source>
        <dbReference type="EMBL" id="KRO71220.1"/>
    </source>
</evidence>
<name>A0A0R2S8L8_9GAMM</name>
<keyword evidence="1" id="KW-0732">Signal</keyword>
<gene>
    <name evidence="2" type="ORF">ABR69_10305</name>
</gene>
<feature type="signal peptide" evidence="1">
    <location>
        <begin position="1"/>
        <end position="31"/>
    </location>
</feature>
<proteinExistence type="predicted"/>
<comment type="caution">
    <text evidence="2">The sequence shown here is derived from an EMBL/GenBank/DDBJ whole genome shotgun (WGS) entry which is preliminary data.</text>
</comment>
<dbReference type="Proteomes" id="UP000051934">
    <property type="component" value="Unassembled WGS sequence"/>
</dbReference>
<dbReference type="AlphaFoldDB" id="A0A0R2S8L8"/>
<evidence type="ECO:0000256" key="1">
    <source>
        <dbReference type="SAM" id="SignalP"/>
    </source>
</evidence>